<dbReference type="InterPro" id="IPR009100">
    <property type="entry name" value="AcylCoA_DH/oxidase_NM_dom_sf"/>
</dbReference>
<evidence type="ECO:0000259" key="2">
    <source>
        <dbReference type="Pfam" id="PF02771"/>
    </source>
</evidence>
<gene>
    <name evidence="4" type="ORF">NX794_35480</name>
</gene>
<dbReference type="PANTHER" id="PTHR43884">
    <property type="entry name" value="ACYL-COA DEHYDROGENASE"/>
    <property type="match status" value="1"/>
</dbReference>
<dbReference type="Gene3D" id="1.10.540.10">
    <property type="entry name" value="Acyl-CoA dehydrogenase/oxidase, N-terminal domain"/>
    <property type="match status" value="1"/>
</dbReference>
<sequence length="378" mass="40096">MTPHSAPLPGDPQPAAPAVLQARRTARVAAWHADEADARRRLDPDVIAEITRAGFGRHFVPAEHGGAEGSFGELVRATAEVAEGCTSAAWVAALFAAHSRLAAYLPARARRELWDASPDVRIAAGVAQPRLRAVAEPGGWLLSGEWPNVSGIAFADWVLLAALAEGPDGDVSTLFLVPAADCEVLDTWNTLGMRGTGSNTVRLDGARVPAHRTVPRERLLAPREPGAARCHIVPYPFVAALMFAAPVLGAARGALADWTRTARERTGPADPDSGPRTVLTRSAAELRAAKLLMDSAAARADEARIEPLTVAETVRDVVAAVEMCATAVDRLLGTAGSREQSHDDPVQRRRRDIRTASTHAMLRFDSSAQAYARAVLGA</sequence>
<feature type="domain" description="Acyl-CoA dehydrogenase/oxidase N-terminal" evidence="2">
    <location>
        <begin position="27"/>
        <end position="104"/>
    </location>
</feature>
<keyword evidence="1" id="KW-0560">Oxidoreductase</keyword>
<reference evidence="4 5" key="1">
    <citation type="submission" date="2022-08" db="EMBL/GenBank/DDBJ databases">
        <authorList>
            <person name="Somphong A."/>
            <person name="Phongsopitanun W."/>
        </authorList>
    </citation>
    <scope>NUCLEOTIDE SEQUENCE [LARGE SCALE GENOMIC DNA]</scope>
    <source>
        <strain evidence="4 5">LP11</strain>
    </source>
</reference>
<dbReference type="Pfam" id="PF08028">
    <property type="entry name" value="Acyl-CoA_dh_2"/>
    <property type="match status" value="1"/>
</dbReference>
<dbReference type="SUPFAM" id="SSF56645">
    <property type="entry name" value="Acyl-CoA dehydrogenase NM domain-like"/>
    <property type="match status" value="1"/>
</dbReference>
<dbReference type="Gene3D" id="1.20.140.10">
    <property type="entry name" value="Butyryl-CoA Dehydrogenase, subunit A, domain 3"/>
    <property type="match status" value="1"/>
</dbReference>
<dbReference type="Gene3D" id="2.40.110.10">
    <property type="entry name" value="Butyryl-CoA Dehydrogenase, subunit A, domain 2"/>
    <property type="match status" value="1"/>
</dbReference>
<dbReference type="InterPro" id="IPR037069">
    <property type="entry name" value="AcylCoA_DH/ox_N_sf"/>
</dbReference>
<dbReference type="PIRSF" id="PIRSF016578">
    <property type="entry name" value="HsaA"/>
    <property type="match status" value="1"/>
</dbReference>
<organism evidence="4 5">
    <name type="scientific">Streptomyces pyxinicus</name>
    <dbReference type="NCBI Taxonomy" id="2970331"/>
    <lineage>
        <taxon>Bacteria</taxon>
        <taxon>Bacillati</taxon>
        <taxon>Actinomycetota</taxon>
        <taxon>Actinomycetes</taxon>
        <taxon>Kitasatosporales</taxon>
        <taxon>Streptomycetaceae</taxon>
        <taxon>Streptomyces</taxon>
    </lineage>
</organism>
<dbReference type="InterPro" id="IPR036250">
    <property type="entry name" value="AcylCo_DH-like_C"/>
</dbReference>
<proteinExistence type="predicted"/>
<comment type="caution">
    <text evidence="4">The sequence shown here is derived from an EMBL/GenBank/DDBJ whole genome shotgun (WGS) entry which is preliminary data.</text>
</comment>
<evidence type="ECO:0000313" key="5">
    <source>
        <dbReference type="Proteomes" id="UP001205612"/>
    </source>
</evidence>
<dbReference type="InterPro" id="IPR013786">
    <property type="entry name" value="AcylCoA_DH/ox_N"/>
</dbReference>
<name>A0ABT2BDF1_9ACTN</name>
<dbReference type="RefSeq" id="WP_258783833.1">
    <property type="nucleotide sequence ID" value="NZ_JANUGP010000058.1"/>
</dbReference>
<dbReference type="InterPro" id="IPR046373">
    <property type="entry name" value="Acyl-CoA_Oxase/DH_mid-dom_sf"/>
</dbReference>
<evidence type="ECO:0000256" key="1">
    <source>
        <dbReference type="ARBA" id="ARBA00023002"/>
    </source>
</evidence>
<dbReference type="Pfam" id="PF02771">
    <property type="entry name" value="Acyl-CoA_dh_N"/>
    <property type="match status" value="1"/>
</dbReference>
<dbReference type="SUPFAM" id="SSF47203">
    <property type="entry name" value="Acyl-CoA dehydrogenase C-terminal domain-like"/>
    <property type="match status" value="1"/>
</dbReference>
<keyword evidence="5" id="KW-1185">Reference proteome</keyword>
<dbReference type="Proteomes" id="UP001205612">
    <property type="component" value="Unassembled WGS sequence"/>
</dbReference>
<protein>
    <submittedName>
        <fullName evidence="4">Acyl-CoA dehydrogenase family protein</fullName>
    </submittedName>
</protein>
<evidence type="ECO:0000259" key="3">
    <source>
        <dbReference type="Pfam" id="PF08028"/>
    </source>
</evidence>
<evidence type="ECO:0000313" key="4">
    <source>
        <dbReference type="EMBL" id="MCS0606470.1"/>
    </source>
</evidence>
<dbReference type="PANTHER" id="PTHR43884:SF12">
    <property type="entry name" value="ISOVALERYL-COA DEHYDROGENASE, MITOCHONDRIAL-RELATED"/>
    <property type="match status" value="1"/>
</dbReference>
<accession>A0ABT2BDF1</accession>
<dbReference type="EMBL" id="JANUGP010000058">
    <property type="protein sequence ID" value="MCS0606470.1"/>
    <property type="molecule type" value="Genomic_DNA"/>
</dbReference>
<feature type="domain" description="Acyl-CoA dehydrogenase C-terminal" evidence="3">
    <location>
        <begin position="241"/>
        <end position="363"/>
    </location>
</feature>
<dbReference type="InterPro" id="IPR013107">
    <property type="entry name" value="Acyl-CoA_DH_C"/>
</dbReference>